<evidence type="ECO:0000313" key="2">
    <source>
        <dbReference type="EMBL" id="XDQ58597.1"/>
    </source>
</evidence>
<name>A0AB39RXA0_9ACTN</name>
<keyword evidence="1" id="KW-0812">Transmembrane</keyword>
<dbReference type="Pfam" id="PF03729">
    <property type="entry name" value="DUF308"/>
    <property type="match status" value="1"/>
</dbReference>
<feature type="transmembrane region" description="Helical" evidence="1">
    <location>
        <begin position="54"/>
        <end position="70"/>
    </location>
</feature>
<proteinExistence type="predicted"/>
<evidence type="ECO:0000256" key="1">
    <source>
        <dbReference type="SAM" id="Phobius"/>
    </source>
</evidence>
<feature type="transmembrane region" description="Helical" evidence="1">
    <location>
        <begin position="26"/>
        <end position="42"/>
    </location>
</feature>
<dbReference type="RefSeq" id="WP_369251643.1">
    <property type="nucleotide sequence ID" value="NZ_CP163443.1"/>
</dbReference>
<keyword evidence="1" id="KW-0472">Membrane</keyword>
<organism evidence="2">
    <name type="scientific">Streptomyces sp. R41</name>
    <dbReference type="NCBI Taxonomy" id="3238632"/>
    <lineage>
        <taxon>Bacteria</taxon>
        <taxon>Bacillati</taxon>
        <taxon>Actinomycetota</taxon>
        <taxon>Actinomycetes</taxon>
        <taxon>Kitasatosporales</taxon>
        <taxon>Streptomycetaceae</taxon>
        <taxon>Streptomyces</taxon>
    </lineage>
</organism>
<dbReference type="EMBL" id="CP163443">
    <property type="protein sequence ID" value="XDQ58597.1"/>
    <property type="molecule type" value="Genomic_DNA"/>
</dbReference>
<accession>A0AB39RXA0</accession>
<protein>
    <submittedName>
        <fullName evidence="2">DUF308 domain-containing protein</fullName>
    </submittedName>
</protein>
<dbReference type="InterPro" id="IPR005325">
    <property type="entry name" value="DUF308_memb"/>
</dbReference>
<reference evidence="2" key="1">
    <citation type="submission" date="2024-07" db="EMBL/GenBank/DDBJ databases">
        <authorList>
            <person name="Yu S.T."/>
        </authorList>
    </citation>
    <scope>NUCLEOTIDE SEQUENCE</scope>
    <source>
        <strain evidence="2">R41</strain>
    </source>
</reference>
<sequence>MRSACCLGLICFRGAAQSILLPQLWIGFGRLTHGFMISAAAISAEDLPTRGRQAVLGILTSLGGIVLIVSPFRSVAALTLVAGLWLTALGVIEIADGIRVRALLGN</sequence>
<dbReference type="AlphaFoldDB" id="A0AB39RXA0"/>
<feature type="transmembrane region" description="Helical" evidence="1">
    <location>
        <begin position="76"/>
        <end position="95"/>
    </location>
</feature>
<gene>
    <name evidence="2" type="ORF">AB5J53_46700</name>
</gene>
<keyword evidence="1" id="KW-1133">Transmembrane helix</keyword>